<feature type="binding site" evidence="4">
    <location>
        <begin position="130"/>
        <end position="133"/>
    </location>
    <ligand>
        <name>GTP</name>
        <dbReference type="ChEBI" id="CHEBI:37565"/>
    </ligand>
</feature>
<dbReference type="AlphaFoldDB" id="A0A2J5HNL4"/>
<dbReference type="Gene3D" id="3.40.50.300">
    <property type="entry name" value="P-loop containing nucleotide triphosphate hydrolases"/>
    <property type="match status" value="1"/>
</dbReference>
<feature type="binding site" evidence="4">
    <location>
        <position position="70"/>
    </location>
    <ligand>
        <name>GTP</name>
        <dbReference type="ChEBI" id="CHEBI:37565"/>
    </ligand>
</feature>
<keyword evidence="2 4" id="KW-0547">Nucleotide-binding</keyword>
<evidence type="ECO:0000256" key="3">
    <source>
        <dbReference type="ARBA" id="ARBA00023134"/>
    </source>
</evidence>
<dbReference type="InterPro" id="IPR024156">
    <property type="entry name" value="Small_GTPase_ARF"/>
</dbReference>
<dbReference type="InterPro" id="IPR006689">
    <property type="entry name" value="Small_GTPase_ARF/SAR"/>
</dbReference>
<dbReference type="PROSITE" id="PS51417">
    <property type="entry name" value="ARF"/>
    <property type="match status" value="1"/>
</dbReference>
<feature type="binding site" evidence="5">
    <location>
        <position position="31"/>
    </location>
    <ligand>
        <name>Mg(2+)</name>
        <dbReference type="ChEBI" id="CHEBI:18420"/>
    </ligand>
</feature>
<evidence type="ECO:0000313" key="7">
    <source>
        <dbReference type="EMBL" id="PLN78673.1"/>
    </source>
</evidence>
<sequence>MGSSLSSIWSGGAGKKEARVIMWGPWYSGKTTLLYNRLLGWDITPVSTIGFNVESVTYQGQEFTIWDLGGRDKFRPAWEQYFSNIDAIIYIVDSTETDRLDVAASTLEFLLDLNGPRDSPRSAPVLVFANKQDLKGALSAEEVSEGLKLGEIRHRKWKVVETSITQNYGISEGMNWLVEALEFPKR</sequence>
<dbReference type="PRINTS" id="PR00328">
    <property type="entry name" value="SAR1GTPBP"/>
</dbReference>
<evidence type="ECO:0000313" key="8">
    <source>
        <dbReference type="Proteomes" id="UP000235023"/>
    </source>
</evidence>
<keyword evidence="5" id="KW-0460">Magnesium</keyword>
<evidence type="ECO:0000256" key="2">
    <source>
        <dbReference type="ARBA" id="ARBA00022741"/>
    </source>
</evidence>
<dbReference type="GO" id="GO:0005525">
    <property type="term" value="F:GTP binding"/>
    <property type="evidence" value="ECO:0007669"/>
    <property type="project" value="UniProtKB-KW"/>
</dbReference>
<evidence type="ECO:0000256" key="4">
    <source>
        <dbReference type="PIRSR" id="PIRSR606689-1"/>
    </source>
</evidence>
<evidence type="ECO:0000256" key="5">
    <source>
        <dbReference type="PIRSR" id="PIRSR606689-2"/>
    </source>
</evidence>
<dbReference type="Proteomes" id="UP000235023">
    <property type="component" value="Unassembled WGS sequence"/>
</dbReference>
<dbReference type="EMBL" id="KZ559572">
    <property type="protein sequence ID" value="PLN78673.1"/>
    <property type="molecule type" value="Genomic_DNA"/>
</dbReference>
<dbReference type="GO" id="GO:0003924">
    <property type="term" value="F:GTPase activity"/>
    <property type="evidence" value="ECO:0007669"/>
    <property type="project" value="InterPro"/>
</dbReference>
<dbReference type="FunFam" id="3.40.50.300:FF:000412">
    <property type="entry name" value="ADP-ribosylation factor 1"/>
    <property type="match status" value="1"/>
</dbReference>
<feature type="binding site" evidence="4">
    <location>
        <begin position="24"/>
        <end position="31"/>
    </location>
    <ligand>
        <name>GTP</name>
        <dbReference type="ChEBI" id="CHEBI:37565"/>
    </ligand>
</feature>
<organism evidence="7 8">
    <name type="scientific">Aspergillus taichungensis</name>
    <dbReference type="NCBI Taxonomy" id="482145"/>
    <lineage>
        <taxon>Eukaryota</taxon>
        <taxon>Fungi</taxon>
        <taxon>Dikarya</taxon>
        <taxon>Ascomycota</taxon>
        <taxon>Pezizomycotina</taxon>
        <taxon>Eurotiomycetes</taxon>
        <taxon>Eurotiomycetidae</taxon>
        <taxon>Eurotiales</taxon>
        <taxon>Aspergillaceae</taxon>
        <taxon>Aspergillus</taxon>
        <taxon>Aspergillus subgen. Circumdati</taxon>
    </lineage>
</organism>
<dbReference type="SMART" id="SM00178">
    <property type="entry name" value="SAR"/>
    <property type="match status" value="1"/>
</dbReference>
<dbReference type="GO" id="GO:0030010">
    <property type="term" value="P:establishment of cell polarity"/>
    <property type="evidence" value="ECO:0007669"/>
    <property type="project" value="UniProtKB-ARBA"/>
</dbReference>
<dbReference type="InterPro" id="IPR027417">
    <property type="entry name" value="P-loop_NTPase"/>
</dbReference>
<evidence type="ECO:0000256" key="1">
    <source>
        <dbReference type="ARBA" id="ARBA00010290"/>
    </source>
</evidence>
<reference evidence="8" key="1">
    <citation type="submission" date="2017-12" db="EMBL/GenBank/DDBJ databases">
        <authorList>
            <consortium name="DOE Joint Genome Institute"/>
            <person name="Mondo S.J."/>
            <person name="Kjaerbolling I."/>
            <person name="Vesth T.C."/>
            <person name="Frisvad J.C."/>
            <person name="Nybo J.L."/>
            <person name="Theobald S."/>
            <person name="Kuo A."/>
            <person name="Bowyer P."/>
            <person name="Matsuda Y."/>
            <person name="Lyhne E.K."/>
            <person name="Kogle M.E."/>
            <person name="Clum A."/>
            <person name="Lipzen A."/>
            <person name="Salamov A."/>
            <person name="Ngan C.Y."/>
            <person name="Daum C."/>
            <person name="Chiniquy J."/>
            <person name="Barry K."/>
            <person name="LaButti K."/>
            <person name="Haridas S."/>
            <person name="Simmons B.A."/>
            <person name="Magnuson J.K."/>
            <person name="Mortensen U.H."/>
            <person name="Larsen T.O."/>
            <person name="Grigoriev I.V."/>
            <person name="Baker S.E."/>
            <person name="Andersen M.R."/>
            <person name="Nordberg H.P."/>
            <person name="Cantor M.N."/>
            <person name="Hua S.X."/>
        </authorList>
    </citation>
    <scope>NUCLEOTIDE SEQUENCE [LARGE SCALE GENOMIC DNA]</scope>
    <source>
        <strain evidence="8">IBT 19404</strain>
    </source>
</reference>
<proteinExistence type="inferred from homology"/>
<comment type="similarity">
    <text evidence="1 6">Belongs to the small GTPase superfamily. Arf family.</text>
</comment>
<keyword evidence="8" id="KW-1185">Reference proteome</keyword>
<accession>A0A2J5HNL4</accession>
<keyword evidence="5" id="KW-0479">Metal-binding</keyword>
<dbReference type="OrthoDB" id="2011769at2759"/>
<feature type="binding site" evidence="5">
    <location>
        <position position="48"/>
    </location>
    <ligand>
        <name>Mg(2+)</name>
        <dbReference type="ChEBI" id="CHEBI:18420"/>
    </ligand>
</feature>
<dbReference type="GO" id="GO:0046872">
    <property type="term" value="F:metal ion binding"/>
    <property type="evidence" value="ECO:0007669"/>
    <property type="project" value="UniProtKB-KW"/>
</dbReference>
<dbReference type="SMART" id="SM00177">
    <property type="entry name" value="ARF"/>
    <property type="match status" value="1"/>
</dbReference>
<dbReference type="PANTHER" id="PTHR11711">
    <property type="entry name" value="ADP RIBOSYLATION FACTOR-RELATED"/>
    <property type="match status" value="1"/>
</dbReference>
<gene>
    <name evidence="7" type="ORF">BDW42DRAFT_174350</name>
</gene>
<name>A0A2J5HNL4_9EURO</name>
<dbReference type="SUPFAM" id="SSF52540">
    <property type="entry name" value="P-loop containing nucleoside triphosphate hydrolases"/>
    <property type="match status" value="1"/>
</dbReference>
<evidence type="ECO:0000256" key="6">
    <source>
        <dbReference type="RuleBase" id="RU003925"/>
    </source>
</evidence>
<dbReference type="Pfam" id="PF00025">
    <property type="entry name" value="Arf"/>
    <property type="match status" value="1"/>
</dbReference>
<keyword evidence="3 4" id="KW-0342">GTP-binding</keyword>
<dbReference type="InterPro" id="IPR005225">
    <property type="entry name" value="Small_GTP-bd"/>
</dbReference>
<protein>
    <submittedName>
        <fullName evidence="7">Putative ADP-ribosylation factor</fullName>
    </submittedName>
</protein>
<dbReference type="NCBIfam" id="TIGR00231">
    <property type="entry name" value="small_GTP"/>
    <property type="match status" value="1"/>
</dbReference>